<keyword evidence="3" id="KW-0489">Methyltransferase</keyword>
<dbReference type="GO" id="GO:0008168">
    <property type="term" value="F:methyltransferase activity"/>
    <property type="evidence" value="ECO:0007669"/>
    <property type="project" value="UniProtKB-KW"/>
</dbReference>
<dbReference type="InterPro" id="IPR029063">
    <property type="entry name" value="SAM-dependent_MTases_sf"/>
</dbReference>
<dbReference type="Pfam" id="PF13649">
    <property type="entry name" value="Methyltransf_25"/>
    <property type="match status" value="1"/>
</dbReference>
<evidence type="ECO:0000256" key="1">
    <source>
        <dbReference type="ARBA" id="ARBA00022679"/>
    </source>
</evidence>
<keyword evidence="4" id="KW-1185">Reference proteome</keyword>
<sequence>MAQSQSNDNPEIGAVAFHTSIADEFGASYREDPNRLDRIVIWRTYLARYVSHAVLAYDLGCGPAVLTCEVAKRADKVIAIDGSAGMLEVAKRTIETAGVSNVTFEQQLLPFTPGEDHPPASCVISSSVIEYLEDLDEAFQFVRKLISPDGVFIFSLSNKLSISRKLVRLFHRVTGRPRYFGHVKHFVTVHEITKRLEAAKFVCVEHEYFGGADRLNTALSKFMPRNRSTNMILFVARPVSQES</sequence>
<dbReference type="GO" id="GO:0032259">
    <property type="term" value="P:methylation"/>
    <property type="evidence" value="ECO:0007669"/>
    <property type="project" value="UniProtKB-KW"/>
</dbReference>
<gene>
    <name evidence="3" type="ORF">ACFQ27_15470</name>
</gene>
<dbReference type="InterPro" id="IPR041698">
    <property type="entry name" value="Methyltransf_25"/>
</dbReference>
<dbReference type="RefSeq" id="WP_377354216.1">
    <property type="nucleotide sequence ID" value="NZ_JBHTLQ010000040.1"/>
</dbReference>
<keyword evidence="1" id="KW-0808">Transferase</keyword>
<reference evidence="4" key="1">
    <citation type="journal article" date="2019" name="Int. J. Syst. Evol. Microbiol.">
        <title>The Global Catalogue of Microorganisms (GCM) 10K type strain sequencing project: providing services to taxonomists for standard genome sequencing and annotation.</title>
        <authorList>
            <consortium name="The Broad Institute Genomics Platform"/>
            <consortium name="The Broad Institute Genome Sequencing Center for Infectious Disease"/>
            <person name="Wu L."/>
            <person name="Ma J."/>
        </authorList>
    </citation>
    <scope>NUCLEOTIDE SEQUENCE [LARGE SCALE GENOMIC DNA]</scope>
    <source>
        <strain evidence="4">CCUG 55074</strain>
    </source>
</reference>
<organism evidence="3 4">
    <name type="scientific">Phenylobacterium conjunctum</name>
    <dbReference type="NCBI Taxonomy" id="1298959"/>
    <lineage>
        <taxon>Bacteria</taxon>
        <taxon>Pseudomonadati</taxon>
        <taxon>Pseudomonadota</taxon>
        <taxon>Alphaproteobacteria</taxon>
        <taxon>Caulobacterales</taxon>
        <taxon>Caulobacteraceae</taxon>
        <taxon>Phenylobacterium</taxon>
    </lineage>
</organism>
<protein>
    <submittedName>
        <fullName evidence="3">Class I SAM-dependent DNA methyltransferase</fullName>
    </submittedName>
</protein>
<dbReference type="EMBL" id="JBHTLQ010000040">
    <property type="protein sequence ID" value="MFD1191989.1"/>
    <property type="molecule type" value="Genomic_DNA"/>
</dbReference>
<proteinExistence type="predicted"/>
<comment type="caution">
    <text evidence="3">The sequence shown here is derived from an EMBL/GenBank/DDBJ whole genome shotgun (WGS) entry which is preliminary data.</text>
</comment>
<dbReference type="Proteomes" id="UP001597216">
    <property type="component" value="Unassembled WGS sequence"/>
</dbReference>
<evidence type="ECO:0000313" key="4">
    <source>
        <dbReference type="Proteomes" id="UP001597216"/>
    </source>
</evidence>
<evidence type="ECO:0000259" key="2">
    <source>
        <dbReference type="Pfam" id="PF13649"/>
    </source>
</evidence>
<feature type="domain" description="Methyltransferase" evidence="2">
    <location>
        <begin position="58"/>
        <end position="150"/>
    </location>
</feature>
<dbReference type="CDD" id="cd02440">
    <property type="entry name" value="AdoMet_MTases"/>
    <property type="match status" value="1"/>
</dbReference>
<dbReference type="PANTHER" id="PTHR43861">
    <property type="entry name" value="TRANS-ACONITATE 2-METHYLTRANSFERASE-RELATED"/>
    <property type="match status" value="1"/>
</dbReference>
<evidence type="ECO:0000313" key="3">
    <source>
        <dbReference type="EMBL" id="MFD1191989.1"/>
    </source>
</evidence>
<dbReference type="SUPFAM" id="SSF53335">
    <property type="entry name" value="S-adenosyl-L-methionine-dependent methyltransferases"/>
    <property type="match status" value="1"/>
</dbReference>
<dbReference type="Gene3D" id="3.40.50.150">
    <property type="entry name" value="Vaccinia Virus protein VP39"/>
    <property type="match status" value="1"/>
</dbReference>
<name>A0ABW3T465_9CAUL</name>
<accession>A0ABW3T465</accession>